<dbReference type="EMBL" id="KV442027">
    <property type="protein sequence ID" value="OAQ32012.1"/>
    <property type="molecule type" value="Genomic_DNA"/>
</dbReference>
<keyword evidence="5" id="KW-1185">Reference proteome</keyword>
<gene>
    <name evidence="4" type="ORF">K457DRAFT_341779</name>
</gene>
<dbReference type="Proteomes" id="UP000078512">
    <property type="component" value="Unassembled WGS sequence"/>
</dbReference>
<dbReference type="Pfam" id="PF16787">
    <property type="entry name" value="NDC10_II"/>
    <property type="match status" value="1"/>
</dbReference>
<name>A0A197K2Z8_9FUNG</name>
<feature type="domain" description="Ndc10" evidence="3">
    <location>
        <begin position="501"/>
        <end position="619"/>
    </location>
</feature>
<evidence type="ECO:0000256" key="1">
    <source>
        <dbReference type="SAM" id="Coils"/>
    </source>
</evidence>
<dbReference type="Gene3D" id="1.10.443.20">
    <property type="entry name" value="Centromere DNA-binding protein complex CBF3 subunit, domain 2"/>
    <property type="match status" value="1"/>
</dbReference>
<proteinExistence type="predicted"/>
<reference evidence="4 5" key="1">
    <citation type="submission" date="2016-05" db="EMBL/GenBank/DDBJ databases">
        <title>Genome sequencing reveals origins of a unique bacterial endosymbiosis in the earliest lineages of terrestrial Fungi.</title>
        <authorList>
            <consortium name="DOE Joint Genome Institute"/>
            <person name="Uehling J."/>
            <person name="Gryganskyi A."/>
            <person name="Hameed K."/>
            <person name="Tschaplinski T."/>
            <person name="Misztal P."/>
            <person name="Wu S."/>
            <person name="Desiro A."/>
            <person name="Vande Pol N."/>
            <person name="Du Z.-Y."/>
            <person name="Zienkiewicz A."/>
            <person name="Zienkiewicz K."/>
            <person name="Morin E."/>
            <person name="Tisserant E."/>
            <person name="Splivallo R."/>
            <person name="Hainaut M."/>
            <person name="Henrissat B."/>
            <person name="Ohm R."/>
            <person name="Kuo A."/>
            <person name="Yan J."/>
            <person name="Lipzen A."/>
            <person name="Nolan M."/>
            <person name="Labutti K."/>
            <person name="Barry K."/>
            <person name="Goldstein A."/>
            <person name="Labbe J."/>
            <person name="Schadt C."/>
            <person name="Tuskan G."/>
            <person name="Grigoriev I."/>
            <person name="Martin F."/>
            <person name="Vilgalys R."/>
            <person name="Bonito G."/>
        </authorList>
    </citation>
    <scope>NUCLEOTIDE SEQUENCE [LARGE SCALE GENOMIC DNA]</scope>
    <source>
        <strain evidence="4 5">AG-77</strain>
    </source>
</reference>
<evidence type="ECO:0000313" key="4">
    <source>
        <dbReference type="EMBL" id="OAQ32012.1"/>
    </source>
</evidence>
<dbReference type="STRING" id="1314771.A0A197K2Z8"/>
<dbReference type="InterPro" id="IPR031872">
    <property type="entry name" value="NDC10_II"/>
</dbReference>
<feature type="compositionally biased region" description="Polar residues" evidence="2">
    <location>
        <begin position="217"/>
        <end position="234"/>
    </location>
</feature>
<dbReference type="InterPro" id="IPR038279">
    <property type="entry name" value="Ndc10_dom2_sf"/>
</dbReference>
<evidence type="ECO:0000256" key="2">
    <source>
        <dbReference type="SAM" id="MobiDB-lite"/>
    </source>
</evidence>
<dbReference type="OrthoDB" id="2445925at2759"/>
<accession>A0A197K2Z8</accession>
<feature type="compositionally biased region" description="Acidic residues" evidence="2">
    <location>
        <begin position="143"/>
        <end position="152"/>
    </location>
</feature>
<organism evidence="4 5">
    <name type="scientific">Linnemannia elongata AG-77</name>
    <dbReference type="NCBI Taxonomy" id="1314771"/>
    <lineage>
        <taxon>Eukaryota</taxon>
        <taxon>Fungi</taxon>
        <taxon>Fungi incertae sedis</taxon>
        <taxon>Mucoromycota</taxon>
        <taxon>Mortierellomycotina</taxon>
        <taxon>Mortierellomycetes</taxon>
        <taxon>Mortierellales</taxon>
        <taxon>Mortierellaceae</taxon>
        <taxon>Linnemannia</taxon>
    </lineage>
</organism>
<sequence>MAQAANNINPDNNNTITSSQTDLYSVLGPDRVDMFYEDGVIYGYDPKYLGNLSSENARDQGERDKVVVVIDEEEEEEQEERLLEEERLQAEGADEEEEVFHDGPKPFDETNYPLHFFYERYFTQFPVDNTLQDTDSDYSASSADEEVSDNDEDKPAGAAHTHTPTVTGRRKAQGWVQPPAKKSRLDQRTRVRSSRLGNFETVDDVESAEGGEGLHQPQDQDQSTAATASIQRSGETFEKYQQRMRWDRELEAMKASFLRKAQESNPSKVKLSKKELDAVHLRHRENLALYESSDLRIQQHARGTRTAYGQFHRHWRRWCKRKGYWMEESRKVDFRVQYEKFFLWLREGTAVQGYDGGGDRKMAVLPFFATSNVQVSESSVIGRGRAVSRRIRDLPSLSTLLQHINGVNDLRLSQGNSGFLEEGGPISAIRGAAVDAITSAYKTRIAGDPRTESKKYATINHADGRELDKLQDLMKAAWMDRYPKEEDSKGSKNQPHKLTSLRARLIASWKHFMMMRGEIIRMAQLPHINFHHFVDLTGAITGPRPSTFAIVLSMTQGKTLRHGGCTYGVAVRNSEVGICPVGSLAFYLFYLWQSQEEGKPDLHDSRWRNIYLVHGNGKKKQNKQLSPNAHLDGMARLFKPTKRTMLEPL</sequence>
<evidence type="ECO:0000259" key="3">
    <source>
        <dbReference type="Pfam" id="PF16787"/>
    </source>
</evidence>
<evidence type="ECO:0000313" key="5">
    <source>
        <dbReference type="Proteomes" id="UP000078512"/>
    </source>
</evidence>
<feature type="coiled-coil region" evidence="1">
    <location>
        <begin position="69"/>
        <end position="96"/>
    </location>
</feature>
<feature type="region of interest" description="Disordered" evidence="2">
    <location>
        <begin position="132"/>
        <end position="238"/>
    </location>
</feature>
<dbReference type="AlphaFoldDB" id="A0A197K2Z8"/>
<dbReference type="GO" id="GO:0003677">
    <property type="term" value="F:DNA binding"/>
    <property type="evidence" value="ECO:0007669"/>
    <property type="project" value="InterPro"/>
</dbReference>
<protein>
    <recommendedName>
        <fullName evidence="3">Ndc10 domain-containing protein</fullName>
    </recommendedName>
</protein>
<keyword evidence="1" id="KW-0175">Coiled coil</keyword>